<dbReference type="SUPFAM" id="SSF51161">
    <property type="entry name" value="Trimeric LpxA-like enzymes"/>
    <property type="match status" value="1"/>
</dbReference>
<keyword evidence="2" id="KW-1185">Reference proteome</keyword>
<reference evidence="1 2" key="1">
    <citation type="submission" date="2020-03" db="EMBL/GenBank/DDBJ databases">
        <title>Roseomonas stagni sp. nov., isolated from pond water in Japan.</title>
        <authorList>
            <person name="Furuhata K."/>
            <person name="Miyamoto H."/>
            <person name="Goto K."/>
        </authorList>
    </citation>
    <scope>NUCLEOTIDE SEQUENCE [LARGE SCALE GENOMIC DNA]</scope>
    <source>
        <strain evidence="1 2">PeD5</strain>
    </source>
</reference>
<comment type="caution">
    <text evidence="1">The sequence shown here is derived from an EMBL/GenBank/DDBJ whole genome shotgun (WGS) entry which is preliminary data.</text>
</comment>
<accession>A0A6M1LTW1</accession>
<dbReference type="Gene3D" id="2.160.10.10">
    <property type="entry name" value="Hexapeptide repeat proteins"/>
    <property type="match status" value="1"/>
</dbReference>
<name>A0A6M1LTW1_9PROT</name>
<evidence type="ECO:0000313" key="2">
    <source>
        <dbReference type="Proteomes" id="UP000475385"/>
    </source>
</evidence>
<dbReference type="Proteomes" id="UP000475385">
    <property type="component" value="Unassembled WGS sequence"/>
</dbReference>
<dbReference type="InterPro" id="IPR047324">
    <property type="entry name" value="LbH_gamma_CA-like"/>
</dbReference>
<dbReference type="InterPro" id="IPR011004">
    <property type="entry name" value="Trimer_LpxA-like_sf"/>
</dbReference>
<dbReference type="CDD" id="cd04645">
    <property type="entry name" value="LbH_gamma_CA_like"/>
    <property type="match status" value="1"/>
</dbReference>
<proteinExistence type="predicted"/>
<dbReference type="PANTHER" id="PTHR13061">
    <property type="entry name" value="DYNACTIN SUBUNIT P25"/>
    <property type="match status" value="1"/>
</dbReference>
<organism evidence="1 2">
    <name type="scientific">Falsiroseomonas algicola</name>
    <dbReference type="NCBI Taxonomy" id="2716930"/>
    <lineage>
        <taxon>Bacteria</taxon>
        <taxon>Pseudomonadati</taxon>
        <taxon>Pseudomonadota</taxon>
        <taxon>Alphaproteobacteria</taxon>
        <taxon>Acetobacterales</taxon>
        <taxon>Roseomonadaceae</taxon>
        <taxon>Falsiroseomonas</taxon>
    </lineage>
</organism>
<dbReference type="InterPro" id="IPR050484">
    <property type="entry name" value="Transf_Hexapept/Carb_Anhydrase"/>
</dbReference>
<dbReference type="AlphaFoldDB" id="A0A6M1LTW1"/>
<protein>
    <submittedName>
        <fullName evidence="1">Gamma carbonic anhydrase family protein</fullName>
    </submittedName>
</protein>
<gene>
    <name evidence="1" type="ORF">G3576_25695</name>
</gene>
<dbReference type="PANTHER" id="PTHR13061:SF29">
    <property type="entry name" value="GAMMA CARBONIC ANHYDRASE-LIKE 1, MITOCHONDRIAL-RELATED"/>
    <property type="match status" value="1"/>
</dbReference>
<dbReference type="EMBL" id="JAAIKB010000015">
    <property type="protein sequence ID" value="NGM23432.1"/>
    <property type="molecule type" value="Genomic_DNA"/>
</dbReference>
<sequence>MTENSVPLGVPGALLPFEDKTPKLHPTAWVAPTAVVIGDVEIGEESSVWYHCVLRGDTNIMRIGARTNIQDGSILHLNAGAEPLIIGDDVTIGHACIIHACTLHNRAFVGMGATVLDRAVIEEGGMLGAGGMLPPGKRIGPNELWMGSPAKLVRVMDAEERARFDRTAPAYVALAKRHRSSLTKG</sequence>
<dbReference type="RefSeq" id="WP_164697354.1">
    <property type="nucleotide sequence ID" value="NZ_JAAIKB010000015.1"/>
</dbReference>
<evidence type="ECO:0000313" key="1">
    <source>
        <dbReference type="EMBL" id="NGM23432.1"/>
    </source>
</evidence>